<feature type="compositionally biased region" description="Basic and acidic residues" evidence="1">
    <location>
        <begin position="36"/>
        <end position="46"/>
    </location>
</feature>
<dbReference type="Pfam" id="PF02510">
    <property type="entry name" value="SPAN"/>
    <property type="match status" value="1"/>
</dbReference>
<gene>
    <name evidence="3" type="ORF">QE424_001082</name>
</gene>
<evidence type="ECO:0000313" key="3">
    <source>
        <dbReference type="EMBL" id="MDQ1107923.1"/>
    </source>
</evidence>
<feature type="region of interest" description="Disordered" evidence="1">
    <location>
        <begin position="150"/>
        <end position="183"/>
    </location>
</feature>
<sequence>MWAPDESDRDVEQQWARDSAPLPQREVHILATVQREGGRDGQDIAHRDRRGMAAHAQAAAAAPVLPAITSRPLPTVASPAAPRVPGNEPAALLPAAVEGSVLPGAKAPAATAPSNATANLHAASLNAGAVPDTAEKPGPTAALAQVATATTASALPSRVQPGQGERTARDASRGAPVSAGMMRTAPARDVPVAAAAPERSAPELLPAAGRPAPTDLAQAAVAAGATVMPQPHTGEAAPDAQAMAEARRAEANLGTRQHVRAVRQAEALQTAMAQRADTASHFNVSFKSWGAGAGHSVSGRVDGNRLVLQPSSARVGQALSSALAPPGAELQIAVESSDSATDERRRRGGQGHA</sequence>
<dbReference type="InterPro" id="IPR056746">
    <property type="entry name" value="SPAN_dom"/>
</dbReference>
<dbReference type="Proteomes" id="UP001226084">
    <property type="component" value="Unassembled WGS sequence"/>
</dbReference>
<accession>A0AAP5AI14</accession>
<dbReference type="EMBL" id="JAUTAS010000001">
    <property type="protein sequence ID" value="MDQ1107923.1"/>
    <property type="molecule type" value="Genomic_DNA"/>
</dbReference>
<organism evidence="3 4">
    <name type="scientific">Stenotrophomonas rhizophila</name>
    <dbReference type="NCBI Taxonomy" id="216778"/>
    <lineage>
        <taxon>Bacteria</taxon>
        <taxon>Pseudomonadati</taxon>
        <taxon>Pseudomonadota</taxon>
        <taxon>Gammaproteobacteria</taxon>
        <taxon>Lysobacterales</taxon>
        <taxon>Lysobacteraceae</taxon>
        <taxon>Stenotrophomonas</taxon>
    </lineage>
</organism>
<protein>
    <recommendedName>
        <fullName evidence="2">Surface presentation of antigen domain-containing protein</fullName>
    </recommendedName>
</protein>
<evidence type="ECO:0000313" key="4">
    <source>
        <dbReference type="Proteomes" id="UP001226084"/>
    </source>
</evidence>
<feature type="domain" description="Surface presentation of antigen" evidence="2">
    <location>
        <begin position="283"/>
        <end position="345"/>
    </location>
</feature>
<proteinExistence type="predicted"/>
<dbReference type="AlphaFoldDB" id="A0AAP5AI14"/>
<evidence type="ECO:0000259" key="2">
    <source>
        <dbReference type="Pfam" id="PF02510"/>
    </source>
</evidence>
<evidence type="ECO:0000256" key="1">
    <source>
        <dbReference type="SAM" id="MobiDB-lite"/>
    </source>
</evidence>
<feature type="region of interest" description="Disordered" evidence="1">
    <location>
        <begin position="1"/>
        <end position="55"/>
    </location>
</feature>
<reference evidence="3" key="1">
    <citation type="submission" date="2023-07" db="EMBL/GenBank/DDBJ databases">
        <title>Functional and genomic diversity of the sorghum phyllosphere microbiome.</title>
        <authorList>
            <person name="Shade A."/>
        </authorList>
    </citation>
    <scope>NUCLEOTIDE SEQUENCE</scope>
    <source>
        <strain evidence="3">SORGH_AS_0457</strain>
    </source>
</reference>
<feature type="region of interest" description="Disordered" evidence="1">
    <location>
        <begin position="317"/>
        <end position="353"/>
    </location>
</feature>
<name>A0AAP5AI14_9GAMM</name>
<comment type="caution">
    <text evidence="3">The sequence shown here is derived from an EMBL/GenBank/DDBJ whole genome shotgun (WGS) entry which is preliminary data.</text>
</comment>